<reference evidence="1" key="1">
    <citation type="journal article" date="2023" name="Int. J. Syst. Evol. Microbiol.">
        <title>Methylocystis iwaonis sp. nov., a type II methane-oxidizing bacterium from surface soil of a rice paddy field in Japan, and emended description of the genus Methylocystis (ex Whittenbury et al. 1970) Bowman et al. 1993.</title>
        <authorList>
            <person name="Kaise H."/>
            <person name="Sawadogo J.B."/>
            <person name="Alam M.S."/>
            <person name="Ueno C."/>
            <person name="Dianou D."/>
            <person name="Shinjo R."/>
            <person name="Asakawa S."/>
        </authorList>
    </citation>
    <scope>NUCLEOTIDE SEQUENCE</scope>
    <source>
        <strain evidence="1">LMG27198</strain>
    </source>
</reference>
<proteinExistence type="predicted"/>
<dbReference type="EMBL" id="BSEC01000005">
    <property type="protein sequence ID" value="GLI95854.1"/>
    <property type="molecule type" value="Genomic_DNA"/>
</dbReference>
<comment type="caution">
    <text evidence="1">The sequence shown here is derived from an EMBL/GenBank/DDBJ whole genome shotgun (WGS) entry which is preliminary data.</text>
</comment>
<keyword evidence="2" id="KW-1185">Reference proteome</keyword>
<name>A0A9W6GZN3_9HYPH</name>
<dbReference type="Proteomes" id="UP001144323">
    <property type="component" value="Unassembled WGS sequence"/>
</dbReference>
<gene>
    <name evidence="1" type="ORF">LMG27198_48460</name>
</gene>
<sequence>MGARLLCAEVIISTMRESIVSLPTLSALITNLPVFERAADHIISNALDHWHGLARHHGLIHRTPALDKGSIDWDLLPRANAQAVADANLLQSDFLVRTVISNTLRRDRGEVKQGANSPARLFPSADVDFGFK</sequence>
<dbReference type="AntiFam" id="ANF00076">
    <property type="entry name" value="Shadow ORF (opposite copA)"/>
</dbReference>
<organism evidence="1 2">
    <name type="scientific">Methylocystis echinoides</name>
    <dbReference type="NCBI Taxonomy" id="29468"/>
    <lineage>
        <taxon>Bacteria</taxon>
        <taxon>Pseudomonadati</taxon>
        <taxon>Pseudomonadota</taxon>
        <taxon>Alphaproteobacteria</taxon>
        <taxon>Hyphomicrobiales</taxon>
        <taxon>Methylocystaceae</taxon>
        <taxon>Methylocystis</taxon>
    </lineage>
</organism>
<evidence type="ECO:0000313" key="2">
    <source>
        <dbReference type="Proteomes" id="UP001144323"/>
    </source>
</evidence>
<accession>A0A9W6GZN3</accession>
<evidence type="ECO:0000313" key="1">
    <source>
        <dbReference type="EMBL" id="GLI95854.1"/>
    </source>
</evidence>
<protein>
    <submittedName>
        <fullName evidence="1">Uncharacterized protein</fullName>
    </submittedName>
</protein>
<dbReference type="AlphaFoldDB" id="A0A9W6GZN3"/>